<protein>
    <submittedName>
        <fullName evidence="3">Uncharacterized protein</fullName>
    </submittedName>
</protein>
<name>A0A6A4PFM2_LUPAL</name>
<keyword evidence="2" id="KW-0812">Transmembrane</keyword>
<feature type="transmembrane region" description="Helical" evidence="2">
    <location>
        <begin position="92"/>
        <end position="116"/>
    </location>
</feature>
<feature type="compositionally biased region" description="Low complexity" evidence="1">
    <location>
        <begin position="136"/>
        <end position="150"/>
    </location>
</feature>
<sequence length="389" mass="42165">MGLFVGRKLTNVAFVRSKRLSHSLGPSNPFSRFSYTPSVTSSTTPCQTLNSKGLVPAKNKSLLLITPYITLPLLPITCSTKNSVTMKGTSKVIMGATLVMVFSLVVILALILVLLAELYCSFLLHRRQIRNSNPQTTTTTTTASVFTPSHSPTPHPPHQQQRSPPPPPPPPFTSICSQGVLQPPRSILFPPFSSIHDLAERKKQHQQLSELQQIIPIQTQHSNDNANANSHCIGLVSVPSSLESFMSRAPSKSSQQDSLQGNTAAIDKTCSGGEHLVYISNPIYENEEGKEIEPNTPFQTPDTSPSRLERSGSSSDDYDDDEVEVSHCGVQTLPCTPPLTPMKKLPRPEEACSVSLREAMSLGTSGCDSHSNNALFSSSSASPYTSPSW</sequence>
<reference evidence="4" key="1">
    <citation type="journal article" date="2020" name="Nat. Commun.">
        <title>Genome sequence of the cluster root forming white lupin.</title>
        <authorList>
            <person name="Hufnagel B."/>
            <person name="Marques A."/>
            <person name="Soriano A."/>
            <person name="Marques L."/>
            <person name="Divol F."/>
            <person name="Doumas P."/>
            <person name="Sallet E."/>
            <person name="Mancinotti D."/>
            <person name="Carrere S."/>
            <person name="Marande W."/>
            <person name="Arribat S."/>
            <person name="Keller J."/>
            <person name="Huneau C."/>
            <person name="Blein T."/>
            <person name="Aime D."/>
            <person name="Laguerre M."/>
            <person name="Taylor J."/>
            <person name="Schubert V."/>
            <person name="Nelson M."/>
            <person name="Geu-Flores F."/>
            <person name="Crespi M."/>
            <person name="Gallardo-Guerrero K."/>
            <person name="Delaux P.-M."/>
            <person name="Salse J."/>
            <person name="Berges H."/>
            <person name="Guyot R."/>
            <person name="Gouzy J."/>
            <person name="Peret B."/>
        </authorList>
    </citation>
    <scope>NUCLEOTIDE SEQUENCE [LARGE SCALE GENOMIC DNA]</scope>
    <source>
        <strain evidence="4">cv. Amiga</strain>
    </source>
</reference>
<feature type="region of interest" description="Disordered" evidence="1">
    <location>
        <begin position="290"/>
        <end position="323"/>
    </location>
</feature>
<evidence type="ECO:0000256" key="1">
    <source>
        <dbReference type="SAM" id="MobiDB-lite"/>
    </source>
</evidence>
<proteinExistence type="predicted"/>
<dbReference type="EMBL" id="WOCE01000014">
    <property type="protein sequence ID" value="KAE9600303.1"/>
    <property type="molecule type" value="Genomic_DNA"/>
</dbReference>
<feature type="compositionally biased region" description="Low complexity" evidence="1">
    <location>
        <begin position="369"/>
        <end position="389"/>
    </location>
</feature>
<dbReference type="Proteomes" id="UP000447434">
    <property type="component" value="Chromosome 14"/>
</dbReference>
<keyword evidence="4" id="KW-1185">Reference proteome</keyword>
<dbReference type="OrthoDB" id="680110at2759"/>
<keyword evidence="2" id="KW-1133">Transmembrane helix</keyword>
<gene>
    <name evidence="3" type="ORF">Lalb_Chr14g0371491</name>
</gene>
<accession>A0A6A4PFM2</accession>
<evidence type="ECO:0000313" key="4">
    <source>
        <dbReference type="Proteomes" id="UP000447434"/>
    </source>
</evidence>
<evidence type="ECO:0000313" key="3">
    <source>
        <dbReference type="EMBL" id="KAE9600303.1"/>
    </source>
</evidence>
<organism evidence="3 4">
    <name type="scientific">Lupinus albus</name>
    <name type="common">White lupine</name>
    <name type="synonym">Lupinus termis</name>
    <dbReference type="NCBI Taxonomy" id="3870"/>
    <lineage>
        <taxon>Eukaryota</taxon>
        <taxon>Viridiplantae</taxon>
        <taxon>Streptophyta</taxon>
        <taxon>Embryophyta</taxon>
        <taxon>Tracheophyta</taxon>
        <taxon>Spermatophyta</taxon>
        <taxon>Magnoliopsida</taxon>
        <taxon>eudicotyledons</taxon>
        <taxon>Gunneridae</taxon>
        <taxon>Pentapetalae</taxon>
        <taxon>rosids</taxon>
        <taxon>fabids</taxon>
        <taxon>Fabales</taxon>
        <taxon>Fabaceae</taxon>
        <taxon>Papilionoideae</taxon>
        <taxon>50 kb inversion clade</taxon>
        <taxon>genistoids sensu lato</taxon>
        <taxon>core genistoids</taxon>
        <taxon>Genisteae</taxon>
        <taxon>Lupinus</taxon>
    </lineage>
</organism>
<comment type="caution">
    <text evidence="3">The sequence shown here is derived from an EMBL/GenBank/DDBJ whole genome shotgun (WGS) entry which is preliminary data.</text>
</comment>
<feature type="compositionally biased region" description="Pro residues" evidence="1">
    <location>
        <begin position="151"/>
        <end position="172"/>
    </location>
</feature>
<dbReference type="AlphaFoldDB" id="A0A6A4PFM2"/>
<feature type="region of interest" description="Disordered" evidence="1">
    <location>
        <begin position="133"/>
        <end position="176"/>
    </location>
</feature>
<keyword evidence="2" id="KW-0472">Membrane</keyword>
<feature type="region of interest" description="Disordered" evidence="1">
    <location>
        <begin position="363"/>
        <end position="389"/>
    </location>
</feature>
<evidence type="ECO:0000256" key="2">
    <source>
        <dbReference type="SAM" id="Phobius"/>
    </source>
</evidence>